<evidence type="ECO:0000313" key="9">
    <source>
        <dbReference type="Proteomes" id="UP000215914"/>
    </source>
</evidence>
<dbReference type="GO" id="GO:0051603">
    <property type="term" value="P:proteolysis involved in protein catabolic process"/>
    <property type="evidence" value="ECO:0000318"/>
    <property type="project" value="GO_Central"/>
</dbReference>
<evidence type="ECO:0000259" key="7">
    <source>
        <dbReference type="Pfam" id="PF01435"/>
    </source>
</evidence>
<dbReference type="Gene3D" id="3.30.2010.10">
    <property type="entry name" value="Metalloproteases ('zincins'), catalytic domain"/>
    <property type="match status" value="1"/>
</dbReference>
<dbReference type="GO" id="GO:0016020">
    <property type="term" value="C:membrane"/>
    <property type="evidence" value="ECO:0000318"/>
    <property type="project" value="GO_Central"/>
</dbReference>
<evidence type="ECO:0000256" key="2">
    <source>
        <dbReference type="ARBA" id="ARBA00022723"/>
    </source>
</evidence>
<dbReference type="GO" id="GO:0004222">
    <property type="term" value="F:metalloendopeptidase activity"/>
    <property type="evidence" value="ECO:0000318"/>
    <property type="project" value="GO_Central"/>
</dbReference>
<dbReference type="Proteomes" id="UP000215914">
    <property type="component" value="Unassembled WGS sequence"/>
</dbReference>
<reference evidence="8" key="1">
    <citation type="journal article" date="2017" name="Nature">
        <title>The sunflower genome provides insights into oil metabolism, flowering and Asterid evolution.</title>
        <authorList>
            <person name="Badouin H."/>
            <person name="Gouzy J."/>
            <person name="Grassa C.J."/>
            <person name="Murat F."/>
            <person name="Staton S.E."/>
            <person name="Cottret L."/>
            <person name="Lelandais-Briere C."/>
            <person name="Owens G.L."/>
            <person name="Carrere S."/>
            <person name="Mayjonade B."/>
            <person name="Legrand L."/>
            <person name="Gill N."/>
            <person name="Kane N.C."/>
            <person name="Bowers J.E."/>
            <person name="Hubner S."/>
            <person name="Bellec A."/>
            <person name="Berard A."/>
            <person name="Berges H."/>
            <person name="Blanchet N."/>
            <person name="Boniface M.C."/>
            <person name="Brunel D."/>
            <person name="Catrice O."/>
            <person name="Chaidir N."/>
            <person name="Claudel C."/>
            <person name="Donnadieu C."/>
            <person name="Faraut T."/>
            <person name="Fievet G."/>
            <person name="Helmstetter N."/>
            <person name="King M."/>
            <person name="Knapp S.J."/>
            <person name="Lai Z."/>
            <person name="Le Paslier M.C."/>
            <person name="Lippi Y."/>
            <person name="Lorenzon L."/>
            <person name="Mandel J.R."/>
            <person name="Marage G."/>
            <person name="Marchand G."/>
            <person name="Marquand E."/>
            <person name="Bret-Mestries E."/>
            <person name="Morien E."/>
            <person name="Nambeesan S."/>
            <person name="Nguyen T."/>
            <person name="Pegot-Espagnet P."/>
            <person name="Pouilly N."/>
            <person name="Raftis F."/>
            <person name="Sallet E."/>
            <person name="Schiex T."/>
            <person name="Thomas J."/>
            <person name="Vandecasteele C."/>
            <person name="Vares D."/>
            <person name="Vear F."/>
            <person name="Vautrin S."/>
            <person name="Crespi M."/>
            <person name="Mangin B."/>
            <person name="Burke J.M."/>
            <person name="Salse J."/>
            <person name="Munos S."/>
            <person name="Vincourt P."/>
            <person name="Rieseberg L.H."/>
            <person name="Langlade N.B."/>
        </authorList>
    </citation>
    <scope>NUCLEOTIDE SEQUENCE</scope>
    <source>
        <tissue evidence="8">Leaves</tissue>
    </source>
</reference>
<keyword evidence="2" id="KW-0479">Metal-binding</keyword>
<comment type="caution">
    <text evidence="8">The sequence shown here is derived from an EMBL/GenBank/DDBJ whole genome shotgun (WGS) entry which is preliminary data.</text>
</comment>
<gene>
    <name evidence="8" type="ORF">HanXRQr2_Chr13g0591211</name>
</gene>
<dbReference type="Pfam" id="PF01435">
    <property type="entry name" value="Peptidase_M48"/>
    <property type="match status" value="1"/>
</dbReference>
<comment type="similarity">
    <text evidence="6">Belongs to the peptidase M48 family.</text>
</comment>
<dbReference type="GO" id="GO:0046872">
    <property type="term" value="F:metal ion binding"/>
    <property type="evidence" value="ECO:0007669"/>
    <property type="project" value="UniProtKB-KW"/>
</dbReference>
<reference evidence="8" key="2">
    <citation type="submission" date="2020-06" db="EMBL/GenBank/DDBJ databases">
        <title>Helianthus annuus Genome sequencing and assembly Release 2.</title>
        <authorList>
            <person name="Gouzy J."/>
            <person name="Langlade N."/>
            <person name="Munos S."/>
        </authorList>
    </citation>
    <scope>NUCLEOTIDE SEQUENCE</scope>
    <source>
        <tissue evidence="8">Leaves</tissue>
    </source>
</reference>
<dbReference type="CDD" id="cd07331">
    <property type="entry name" value="M48C_Oma1_like"/>
    <property type="match status" value="1"/>
</dbReference>
<protein>
    <submittedName>
        <fullName evidence="8">Peptidase M48</fullName>
    </submittedName>
</protein>
<evidence type="ECO:0000256" key="6">
    <source>
        <dbReference type="RuleBase" id="RU003983"/>
    </source>
</evidence>
<dbReference type="PANTHER" id="PTHR22726:SF1">
    <property type="entry name" value="METALLOENDOPEPTIDASE OMA1, MITOCHONDRIAL"/>
    <property type="match status" value="1"/>
</dbReference>
<evidence type="ECO:0000313" key="8">
    <source>
        <dbReference type="EMBL" id="KAF5773676.1"/>
    </source>
</evidence>
<keyword evidence="1 6" id="KW-0645">Protease</keyword>
<name>A0A9K3EIT1_HELAN</name>
<dbReference type="AlphaFoldDB" id="A0A9K3EIT1"/>
<proteinExistence type="inferred from homology"/>
<feature type="domain" description="Peptidase M48" evidence="7">
    <location>
        <begin position="78"/>
        <end position="233"/>
    </location>
</feature>
<accession>A0A9K3EIT1</accession>
<dbReference type="Gramene" id="mRNA:HanXRQr2_Chr13g0591211">
    <property type="protein sequence ID" value="mRNA:HanXRQr2_Chr13g0591211"/>
    <property type="gene ID" value="HanXRQr2_Chr13g0591211"/>
</dbReference>
<dbReference type="InterPro" id="IPR051156">
    <property type="entry name" value="Mito/Outer_Membr_Metalloprot"/>
</dbReference>
<sequence>MPYIYERKIGVRMFEKKKARYKERVLPKTHPESVRVRMILKDVVEALHRDLKKEDLNYASENGAALMAMTTKGVKLATSHLEGLEWEVLVVKKDIVNAYCLPGGKIVVFTGILKHFKTDEEIATIIGHEVAHVVARHAVERFTKNIWLVLGQLILYEFVNPDLVDISSVFLLDLPFSRRMEIEADHIGVLLMASAGYDPRVAPKVYKKMGQKALDDYISTHPSGKTRCKLLSEASLMQEAISIYKDAIARREIDA</sequence>
<evidence type="ECO:0000256" key="5">
    <source>
        <dbReference type="ARBA" id="ARBA00023049"/>
    </source>
</evidence>
<evidence type="ECO:0000256" key="4">
    <source>
        <dbReference type="ARBA" id="ARBA00022833"/>
    </source>
</evidence>
<keyword evidence="9" id="KW-1185">Reference proteome</keyword>
<dbReference type="PANTHER" id="PTHR22726">
    <property type="entry name" value="METALLOENDOPEPTIDASE OMA1"/>
    <property type="match status" value="1"/>
</dbReference>
<evidence type="ECO:0000256" key="3">
    <source>
        <dbReference type="ARBA" id="ARBA00022801"/>
    </source>
</evidence>
<evidence type="ECO:0000256" key="1">
    <source>
        <dbReference type="ARBA" id="ARBA00022670"/>
    </source>
</evidence>
<comment type="cofactor">
    <cofactor evidence="6">
        <name>Zn(2+)</name>
        <dbReference type="ChEBI" id="CHEBI:29105"/>
    </cofactor>
    <text evidence="6">Binds 1 zinc ion per subunit.</text>
</comment>
<keyword evidence="5 6" id="KW-0482">Metalloprotease</keyword>
<keyword evidence="3 6" id="KW-0378">Hydrolase</keyword>
<keyword evidence="4 6" id="KW-0862">Zinc</keyword>
<dbReference type="InterPro" id="IPR001915">
    <property type="entry name" value="Peptidase_M48"/>
</dbReference>
<organism evidence="8 9">
    <name type="scientific">Helianthus annuus</name>
    <name type="common">Common sunflower</name>
    <dbReference type="NCBI Taxonomy" id="4232"/>
    <lineage>
        <taxon>Eukaryota</taxon>
        <taxon>Viridiplantae</taxon>
        <taxon>Streptophyta</taxon>
        <taxon>Embryophyta</taxon>
        <taxon>Tracheophyta</taxon>
        <taxon>Spermatophyta</taxon>
        <taxon>Magnoliopsida</taxon>
        <taxon>eudicotyledons</taxon>
        <taxon>Gunneridae</taxon>
        <taxon>Pentapetalae</taxon>
        <taxon>asterids</taxon>
        <taxon>campanulids</taxon>
        <taxon>Asterales</taxon>
        <taxon>Asteraceae</taxon>
        <taxon>Asteroideae</taxon>
        <taxon>Heliantheae alliance</taxon>
        <taxon>Heliantheae</taxon>
        <taxon>Helianthus</taxon>
    </lineage>
</organism>
<dbReference type="EMBL" id="MNCJ02000328">
    <property type="protein sequence ID" value="KAF5773676.1"/>
    <property type="molecule type" value="Genomic_DNA"/>
</dbReference>